<dbReference type="KEGG" id="mlr:MELLADRAFT_73698"/>
<keyword evidence="4" id="KW-1185">Reference proteome</keyword>
<dbReference type="GeneID" id="18932464"/>
<dbReference type="InParanoid" id="F4SC57"/>
<gene>
    <name evidence="3" type="ORF">MELLADRAFT_73698</name>
</gene>
<dbReference type="Proteomes" id="UP000001072">
    <property type="component" value="Unassembled WGS sequence"/>
</dbReference>
<name>F4SC57_MELLP</name>
<dbReference type="OrthoDB" id="2590973at2759"/>
<protein>
    <recommendedName>
        <fullName evidence="5">Secreted protein</fullName>
    </recommendedName>
</protein>
<dbReference type="EMBL" id="GL883200">
    <property type="protein sequence ID" value="EGF97771.1"/>
    <property type="molecule type" value="Genomic_DNA"/>
</dbReference>
<keyword evidence="1" id="KW-1133">Transmembrane helix</keyword>
<keyword evidence="2" id="KW-0732">Signal</keyword>
<dbReference type="HOGENOM" id="CLU_1366519_0_0_1"/>
<sequence length="200" mass="21345">MPCKNSEYLLVACALLTGSLAVTEIALTTAASQLLNGQKTQVAAALPHGILHADPIFYAGVAIIVASSIAILPSILGSVFRLANRCPTGNFRFFGMAAFAYLPVVIVETVIGLTWHASVTSALPQLLVNELVAGSGTNLYYHGSMVEIAVVVNGWAVFTSLVLATILERKMFKATQQEQQKISSPVYLTNEVKDSYEEGI</sequence>
<feature type="transmembrane region" description="Helical" evidence="1">
    <location>
        <begin position="139"/>
        <end position="167"/>
    </location>
</feature>
<evidence type="ECO:0000313" key="3">
    <source>
        <dbReference type="EMBL" id="EGF97771.1"/>
    </source>
</evidence>
<keyword evidence="1" id="KW-0472">Membrane</keyword>
<dbReference type="AlphaFoldDB" id="F4SC57"/>
<evidence type="ECO:0000256" key="2">
    <source>
        <dbReference type="SAM" id="SignalP"/>
    </source>
</evidence>
<dbReference type="eggNOG" id="ENOG502SDQR">
    <property type="taxonomic scope" value="Eukaryota"/>
</dbReference>
<keyword evidence="1" id="KW-0812">Transmembrane</keyword>
<dbReference type="RefSeq" id="XP_007418959.1">
    <property type="nucleotide sequence ID" value="XM_007418897.1"/>
</dbReference>
<feature type="signal peptide" evidence="2">
    <location>
        <begin position="1"/>
        <end position="21"/>
    </location>
</feature>
<organism evidence="4">
    <name type="scientific">Melampsora larici-populina (strain 98AG31 / pathotype 3-4-7)</name>
    <name type="common">Poplar leaf rust fungus</name>
    <dbReference type="NCBI Taxonomy" id="747676"/>
    <lineage>
        <taxon>Eukaryota</taxon>
        <taxon>Fungi</taxon>
        <taxon>Dikarya</taxon>
        <taxon>Basidiomycota</taxon>
        <taxon>Pucciniomycotina</taxon>
        <taxon>Pucciniomycetes</taxon>
        <taxon>Pucciniales</taxon>
        <taxon>Melampsoraceae</taxon>
        <taxon>Melampsora</taxon>
    </lineage>
</organism>
<accession>F4SC57</accession>
<dbReference type="VEuPathDB" id="FungiDB:MELLADRAFT_73698"/>
<proteinExistence type="predicted"/>
<evidence type="ECO:0008006" key="5">
    <source>
        <dbReference type="Google" id="ProtNLM"/>
    </source>
</evidence>
<reference evidence="4" key="1">
    <citation type="journal article" date="2011" name="Proc. Natl. Acad. Sci. U.S.A.">
        <title>Obligate biotrophy features unraveled by the genomic analysis of rust fungi.</title>
        <authorList>
            <person name="Duplessis S."/>
            <person name="Cuomo C.A."/>
            <person name="Lin Y.-C."/>
            <person name="Aerts A."/>
            <person name="Tisserant E."/>
            <person name="Veneault-Fourrey C."/>
            <person name="Joly D.L."/>
            <person name="Hacquard S."/>
            <person name="Amselem J."/>
            <person name="Cantarel B.L."/>
            <person name="Chiu R."/>
            <person name="Coutinho P.M."/>
            <person name="Feau N."/>
            <person name="Field M."/>
            <person name="Frey P."/>
            <person name="Gelhaye E."/>
            <person name="Goldberg J."/>
            <person name="Grabherr M.G."/>
            <person name="Kodira C.D."/>
            <person name="Kohler A."/>
            <person name="Kuees U."/>
            <person name="Lindquist E.A."/>
            <person name="Lucas S.M."/>
            <person name="Mago R."/>
            <person name="Mauceli E."/>
            <person name="Morin E."/>
            <person name="Murat C."/>
            <person name="Pangilinan J.L."/>
            <person name="Park R."/>
            <person name="Pearson M."/>
            <person name="Quesneville H."/>
            <person name="Rouhier N."/>
            <person name="Sakthikumar S."/>
            <person name="Salamov A.A."/>
            <person name="Schmutz J."/>
            <person name="Selles B."/>
            <person name="Shapiro H."/>
            <person name="Tanguay P."/>
            <person name="Tuskan G.A."/>
            <person name="Henrissat B."/>
            <person name="Van de Peer Y."/>
            <person name="Rouze P."/>
            <person name="Ellis J.G."/>
            <person name="Dodds P.N."/>
            <person name="Schein J.E."/>
            <person name="Zhong S."/>
            <person name="Hamelin R.C."/>
            <person name="Grigoriev I.V."/>
            <person name="Szabo L.J."/>
            <person name="Martin F."/>
        </authorList>
    </citation>
    <scope>NUCLEOTIDE SEQUENCE [LARGE SCALE GENOMIC DNA]</scope>
    <source>
        <strain evidence="4">98AG31 / pathotype 3-4-7</strain>
    </source>
</reference>
<evidence type="ECO:0000313" key="4">
    <source>
        <dbReference type="Proteomes" id="UP000001072"/>
    </source>
</evidence>
<feature type="transmembrane region" description="Helical" evidence="1">
    <location>
        <begin position="94"/>
        <end position="119"/>
    </location>
</feature>
<evidence type="ECO:0000256" key="1">
    <source>
        <dbReference type="SAM" id="Phobius"/>
    </source>
</evidence>
<feature type="chain" id="PRO_5003316056" description="Secreted protein" evidence="2">
    <location>
        <begin position="22"/>
        <end position="200"/>
    </location>
</feature>
<feature type="transmembrane region" description="Helical" evidence="1">
    <location>
        <begin position="56"/>
        <end position="82"/>
    </location>
</feature>